<dbReference type="PANTHER" id="PTHR36221">
    <property type="entry name" value="DUF742 DOMAIN-CONTAINING PROTEIN"/>
    <property type="match status" value="1"/>
</dbReference>
<name>A0A6M1LBZ1_9ACTN</name>
<evidence type="ECO:0000313" key="2">
    <source>
        <dbReference type="Proteomes" id="UP000478148"/>
    </source>
</evidence>
<dbReference type="PANTHER" id="PTHR36221:SF1">
    <property type="entry name" value="DUF742 DOMAIN-CONTAINING PROTEIN"/>
    <property type="match status" value="1"/>
</dbReference>
<dbReference type="EMBL" id="SAIY01000011">
    <property type="protein sequence ID" value="NGM15818.1"/>
    <property type="molecule type" value="Genomic_DNA"/>
</dbReference>
<dbReference type="InterPro" id="IPR036388">
    <property type="entry name" value="WH-like_DNA-bd_sf"/>
</dbReference>
<evidence type="ECO:0000313" key="1">
    <source>
        <dbReference type="EMBL" id="NGM15818.1"/>
    </source>
</evidence>
<gene>
    <name evidence="1" type="ORF">ENC19_25880</name>
</gene>
<keyword evidence="2" id="KW-1185">Reference proteome</keyword>
<sequence>MTMPDEEPVWLDDAAGPVVRPYAVTGGRAKPANSFNVVALVLATRSAPPSEVGIAPEQARIIHLCQRPLALAEVAAHLSLPLGTVRVLLDGLIAQGFVQVNDPRQAATLPDDSVFEALINGLRQL</sequence>
<dbReference type="AlphaFoldDB" id="A0A6M1LBZ1"/>
<dbReference type="InterPro" id="IPR007995">
    <property type="entry name" value="DUF742"/>
</dbReference>
<comment type="caution">
    <text evidence="1">The sequence shown here is derived from an EMBL/GenBank/DDBJ whole genome shotgun (WGS) entry which is preliminary data.</text>
</comment>
<dbReference type="Gene3D" id="1.10.10.10">
    <property type="entry name" value="Winged helix-like DNA-binding domain superfamily/Winged helix DNA-binding domain"/>
    <property type="match status" value="1"/>
</dbReference>
<dbReference type="RefSeq" id="WP_164449657.1">
    <property type="nucleotide sequence ID" value="NZ_SAIY01000011.1"/>
</dbReference>
<dbReference type="Pfam" id="PF05331">
    <property type="entry name" value="DUF742"/>
    <property type="match status" value="1"/>
</dbReference>
<protein>
    <submittedName>
        <fullName evidence="1">DUF742 domain-containing protein</fullName>
    </submittedName>
</protein>
<dbReference type="Proteomes" id="UP000478148">
    <property type="component" value="Unassembled WGS sequence"/>
</dbReference>
<proteinExistence type="predicted"/>
<reference evidence="1 2" key="1">
    <citation type="submission" date="2020-02" db="EMBL/GenBank/DDBJ databases">
        <title>Draft Genome Sequence of Verrucosispora sp. Strain CWR15, Isolated from Gulf of Mexico Sponge.</title>
        <authorList>
            <person name="Kennedy S.J."/>
            <person name="Cella E."/>
            <person name="Azarian T."/>
            <person name="Baker B.J."/>
            <person name="Shaw L.N."/>
        </authorList>
    </citation>
    <scope>NUCLEOTIDE SEQUENCE [LARGE SCALE GENOMIC DNA]</scope>
    <source>
        <strain evidence="1 2">CWR15</strain>
    </source>
</reference>
<organism evidence="1 2">
    <name type="scientific">Verrucosispora sioxanthis</name>
    <dbReference type="NCBI Taxonomy" id="2499994"/>
    <lineage>
        <taxon>Bacteria</taxon>
        <taxon>Bacillati</taxon>
        <taxon>Actinomycetota</taxon>
        <taxon>Actinomycetes</taxon>
        <taxon>Micromonosporales</taxon>
        <taxon>Micromonosporaceae</taxon>
        <taxon>Micromonospora</taxon>
    </lineage>
</organism>
<accession>A0A6M1LBZ1</accession>